<keyword evidence="2" id="KW-0812">Transmembrane</keyword>
<evidence type="ECO:0000256" key="1">
    <source>
        <dbReference type="SAM" id="MobiDB-lite"/>
    </source>
</evidence>
<feature type="region of interest" description="Disordered" evidence="1">
    <location>
        <begin position="67"/>
        <end position="101"/>
    </location>
</feature>
<comment type="caution">
    <text evidence="3">The sequence shown here is derived from an EMBL/GenBank/DDBJ whole genome shotgun (WGS) entry which is preliminary data.</text>
</comment>
<feature type="transmembrane region" description="Helical" evidence="2">
    <location>
        <begin position="12"/>
        <end position="35"/>
    </location>
</feature>
<keyword evidence="2" id="KW-0472">Membrane</keyword>
<dbReference type="AlphaFoldDB" id="A0A401TMW2"/>
<evidence type="ECO:0000313" key="4">
    <source>
        <dbReference type="Proteomes" id="UP000287033"/>
    </source>
</evidence>
<organism evidence="3 4">
    <name type="scientific">Chiloscyllium punctatum</name>
    <name type="common">Brownbanded bambooshark</name>
    <name type="synonym">Hemiscyllium punctatum</name>
    <dbReference type="NCBI Taxonomy" id="137246"/>
    <lineage>
        <taxon>Eukaryota</taxon>
        <taxon>Metazoa</taxon>
        <taxon>Chordata</taxon>
        <taxon>Craniata</taxon>
        <taxon>Vertebrata</taxon>
        <taxon>Chondrichthyes</taxon>
        <taxon>Elasmobranchii</taxon>
        <taxon>Galeomorphii</taxon>
        <taxon>Galeoidea</taxon>
        <taxon>Orectolobiformes</taxon>
        <taxon>Hemiscylliidae</taxon>
        <taxon>Chiloscyllium</taxon>
    </lineage>
</organism>
<name>A0A401TMW2_CHIPU</name>
<reference evidence="3 4" key="1">
    <citation type="journal article" date="2018" name="Nat. Ecol. Evol.">
        <title>Shark genomes provide insights into elasmobranch evolution and the origin of vertebrates.</title>
        <authorList>
            <person name="Hara Y"/>
            <person name="Yamaguchi K"/>
            <person name="Onimaru K"/>
            <person name="Kadota M"/>
            <person name="Koyanagi M"/>
            <person name="Keeley SD"/>
            <person name="Tatsumi K"/>
            <person name="Tanaka K"/>
            <person name="Motone F"/>
            <person name="Kageyama Y"/>
            <person name="Nozu R"/>
            <person name="Adachi N"/>
            <person name="Nishimura O"/>
            <person name="Nakagawa R"/>
            <person name="Tanegashima C"/>
            <person name="Kiyatake I"/>
            <person name="Matsumoto R"/>
            <person name="Murakumo K"/>
            <person name="Nishida K"/>
            <person name="Terakita A"/>
            <person name="Kuratani S"/>
            <person name="Sato K"/>
            <person name="Hyodo S Kuraku.S."/>
        </authorList>
    </citation>
    <scope>NUCLEOTIDE SEQUENCE [LARGE SCALE GENOMIC DNA]</scope>
</reference>
<keyword evidence="4" id="KW-1185">Reference proteome</keyword>
<accession>A0A401TMW2</accession>
<dbReference type="EMBL" id="BEZZ01125006">
    <property type="protein sequence ID" value="GCC43963.1"/>
    <property type="molecule type" value="Genomic_DNA"/>
</dbReference>
<feature type="transmembrane region" description="Helical" evidence="2">
    <location>
        <begin position="109"/>
        <end position="125"/>
    </location>
</feature>
<evidence type="ECO:0000313" key="3">
    <source>
        <dbReference type="EMBL" id="GCC43963.1"/>
    </source>
</evidence>
<protein>
    <submittedName>
        <fullName evidence="3">Uncharacterized protein</fullName>
    </submittedName>
</protein>
<feature type="compositionally biased region" description="Pro residues" evidence="1">
    <location>
        <begin position="80"/>
        <end position="94"/>
    </location>
</feature>
<keyword evidence="2" id="KW-1133">Transmembrane helix</keyword>
<evidence type="ECO:0000256" key="2">
    <source>
        <dbReference type="SAM" id="Phobius"/>
    </source>
</evidence>
<dbReference type="Proteomes" id="UP000287033">
    <property type="component" value="Unassembled WGS sequence"/>
</dbReference>
<sequence>MALSSAMPARGLHATCLVVMVLSGVHLAVTLLYYLDMHVYSGRMVRRFGSFLVVDGVGTAGGPLANSTNSSYTVEYHTPRSPPPSPLQPCPDTPPHLGKRSPRGVDGRLVFNLFLLPLLFVLVLQKTKAGHRVYRACG</sequence>
<gene>
    <name evidence="3" type="ORF">chiPu_0028171</name>
</gene>
<proteinExistence type="predicted"/>